<evidence type="ECO:0000256" key="6">
    <source>
        <dbReference type="ARBA" id="ARBA00023136"/>
    </source>
</evidence>
<sequence length="589" mass="65577">MSALFPLIPIKLLFIGLTVYIWTQLIKRGTALNQPRVSRFMLGFALLSVVLSVISVGKIYPYGAVTDLLVFAAATSLFMALQMRTLAGRFLGLLIIAIPLLGPLAYLLHYQVVGGAMNKDSFIAVFQTTSTEASEYLASFTSVMSLIPLLLATALLIWIVKHNVGSERKTLPIKTAATYVLLAVLMIALAPLEKGLFTYPVDVYVSYQQEMTTTKERMAQFSERNINKDYRISKEGQGEIYVVVVGESLNKHHMGIYGYELDTTPNLQRLKDEGNLFVADNSFSNYPGTMAALSHALTAANQKNNKHYTQSLGIVELMNEAGFVTHWLGNQPLSNSYDMILGLIAKEAQDVQLTFDIEFHSMSHKDHQPDGVLLPLYEQILAQRDAGKNQVIFVHLMGNHTDYCERYPEEYKRYEVSPMDALYSHIFKGGLGHSRECYDNSILYNDHVVSTLVDDLQSALGEEGIGGLIYFADHSEDIERGVGHSSANFSFDMVESPTLIWLSEAYQQHNTDKTAALRHNLGQYYPNDFIFDTVIGMSGSRMEGSSYCSSCDLFSFDYDLPLENARTMHGKLAYKPLKAPSSAIAVTGK</sequence>
<dbReference type="InterPro" id="IPR058130">
    <property type="entry name" value="PEA_transf_C"/>
</dbReference>
<keyword evidence="4 7" id="KW-0812">Transmembrane</keyword>
<feature type="transmembrane region" description="Helical" evidence="7">
    <location>
        <begin position="171"/>
        <end position="192"/>
    </location>
</feature>
<dbReference type="RefSeq" id="WP_260976439.1">
    <property type="nucleotide sequence ID" value="NZ_JAOANI010000019.1"/>
</dbReference>
<protein>
    <submittedName>
        <fullName evidence="9">Lipid A phosphoethanolamine transferase</fullName>
    </submittedName>
</protein>
<gene>
    <name evidence="9" type="ORF">NYR02_11105</name>
</gene>
<comment type="subcellular location">
    <subcellularLocation>
        <location evidence="1">Cell membrane</location>
        <topology evidence="1">Multi-pass membrane protein</topology>
    </subcellularLocation>
</comment>
<comment type="caution">
    <text evidence="9">The sequence shown here is derived from an EMBL/GenBank/DDBJ whole genome shotgun (WGS) entry which is preliminary data.</text>
</comment>
<dbReference type="EMBL" id="JAOANI010000019">
    <property type="protein sequence ID" value="MCT7359573.1"/>
    <property type="molecule type" value="Genomic_DNA"/>
</dbReference>
<feature type="transmembrane region" description="Helical" evidence="7">
    <location>
        <begin position="136"/>
        <end position="159"/>
    </location>
</feature>
<dbReference type="GO" id="GO:0009244">
    <property type="term" value="P:lipopolysaccharide core region biosynthetic process"/>
    <property type="evidence" value="ECO:0007669"/>
    <property type="project" value="TreeGrafter"/>
</dbReference>
<keyword evidence="6 7" id="KW-0472">Membrane</keyword>
<evidence type="ECO:0000313" key="10">
    <source>
        <dbReference type="Proteomes" id="UP001147830"/>
    </source>
</evidence>
<dbReference type="InterPro" id="IPR017850">
    <property type="entry name" value="Alkaline_phosphatase_core_sf"/>
</dbReference>
<name>A0A9X2WG11_9GAMM</name>
<dbReference type="InterPro" id="IPR000917">
    <property type="entry name" value="Sulfatase_N"/>
</dbReference>
<feature type="transmembrane region" description="Helical" evidence="7">
    <location>
        <begin position="90"/>
        <end position="108"/>
    </location>
</feature>
<feature type="transmembrane region" description="Helical" evidence="7">
    <location>
        <begin position="37"/>
        <end position="56"/>
    </location>
</feature>
<organism evidence="9 10">
    <name type="scientific">Thalassolituus pacificus</name>
    <dbReference type="NCBI Taxonomy" id="2975440"/>
    <lineage>
        <taxon>Bacteria</taxon>
        <taxon>Pseudomonadati</taxon>
        <taxon>Pseudomonadota</taxon>
        <taxon>Gammaproteobacteria</taxon>
        <taxon>Oceanospirillales</taxon>
        <taxon>Oceanospirillaceae</taxon>
        <taxon>Thalassolituus</taxon>
    </lineage>
</organism>
<feature type="domain" description="Sulfatase N-terminal" evidence="8">
    <location>
        <begin position="241"/>
        <end position="536"/>
    </location>
</feature>
<evidence type="ECO:0000256" key="3">
    <source>
        <dbReference type="ARBA" id="ARBA00022679"/>
    </source>
</evidence>
<evidence type="ECO:0000256" key="4">
    <source>
        <dbReference type="ARBA" id="ARBA00022692"/>
    </source>
</evidence>
<evidence type="ECO:0000256" key="7">
    <source>
        <dbReference type="SAM" id="Phobius"/>
    </source>
</evidence>
<accession>A0A9X2WG11</accession>
<proteinExistence type="predicted"/>
<evidence type="ECO:0000256" key="1">
    <source>
        <dbReference type="ARBA" id="ARBA00004651"/>
    </source>
</evidence>
<keyword evidence="5 7" id="KW-1133">Transmembrane helix</keyword>
<keyword evidence="3 9" id="KW-0808">Transferase</keyword>
<dbReference type="GO" id="GO:0005886">
    <property type="term" value="C:plasma membrane"/>
    <property type="evidence" value="ECO:0007669"/>
    <property type="project" value="UniProtKB-SubCell"/>
</dbReference>
<dbReference type="InterPro" id="IPR040423">
    <property type="entry name" value="PEA_transferase"/>
</dbReference>
<reference evidence="9" key="2">
    <citation type="submission" date="2022-08" db="EMBL/GenBank/DDBJ databases">
        <authorList>
            <person name="Dong C."/>
        </authorList>
    </citation>
    <scope>NUCLEOTIDE SEQUENCE</scope>
    <source>
        <strain evidence="9">59MF3M-4</strain>
    </source>
</reference>
<evidence type="ECO:0000256" key="5">
    <source>
        <dbReference type="ARBA" id="ARBA00022989"/>
    </source>
</evidence>
<evidence type="ECO:0000256" key="2">
    <source>
        <dbReference type="ARBA" id="ARBA00022475"/>
    </source>
</evidence>
<dbReference type="GO" id="GO:0016776">
    <property type="term" value="F:phosphotransferase activity, phosphate group as acceptor"/>
    <property type="evidence" value="ECO:0007669"/>
    <property type="project" value="TreeGrafter"/>
</dbReference>
<feature type="transmembrane region" description="Helical" evidence="7">
    <location>
        <begin position="62"/>
        <end position="81"/>
    </location>
</feature>
<evidence type="ECO:0000313" key="9">
    <source>
        <dbReference type="EMBL" id="MCT7359573.1"/>
    </source>
</evidence>
<dbReference type="PANTHER" id="PTHR30443">
    <property type="entry name" value="INNER MEMBRANE PROTEIN"/>
    <property type="match status" value="1"/>
</dbReference>
<evidence type="ECO:0000259" key="8">
    <source>
        <dbReference type="Pfam" id="PF00884"/>
    </source>
</evidence>
<dbReference type="Gene3D" id="3.40.720.10">
    <property type="entry name" value="Alkaline Phosphatase, subunit A"/>
    <property type="match status" value="1"/>
</dbReference>
<dbReference type="Proteomes" id="UP001147830">
    <property type="component" value="Unassembled WGS sequence"/>
</dbReference>
<keyword evidence="2" id="KW-1003">Cell membrane</keyword>
<feature type="transmembrane region" description="Helical" evidence="7">
    <location>
        <begin position="6"/>
        <end position="25"/>
    </location>
</feature>
<dbReference type="AlphaFoldDB" id="A0A9X2WG11"/>
<dbReference type="CDD" id="cd16017">
    <property type="entry name" value="LptA"/>
    <property type="match status" value="1"/>
</dbReference>
<dbReference type="SUPFAM" id="SSF53649">
    <property type="entry name" value="Alkaline phosphatase-like"/>
    <property type="match status" value="1"/>
</dbReference>
<keyword evidence="10" id="KW-1185">Reference proteome</keyword>
<dbReference type="Pfam" id="PF00884">
    <property type="entry name" value="Sulfatase"/>
    <property type="match status" value="1"/>
</dbReference>
<reference evidence="9" key="1">
    <citation type="journal article" date="2022" name="Front. Microbiol.">
        <title>Genome-based taxonomic rearrangement of Oceanobacter-related bacteria including the description of Thalassolituus hydrocarbonoclasticus sp. nov. and Thalassolituus pacificus sp. nov. and emended description of the genus Thalassolituus.</title>
        <authorList>
            <person name="Dong C."/>
            <person name="Wei L."/>
            <person name="Wang J."/>
            <person name="Lai Q."/>
            <person name="Huang Z."/>
            <person name="Shao Z."/>
        </authorList>
    </citation>
    <scope>NUCLEOTIDE SEQUENCE</scope>
    <source>
        <strain evidence="9">59MF3M-4</strain>
    </source>
</reference>
<dbReference type="PANTHER" id="PTHR30443:SF2">
    <property type="entry name" value="PHOSPHOETHANOLAMINE TRANSFERASE EPTC"/>
    <property type="match status" value="1"/>
</dbReference>